<reference evidence="6 7" key="1">
    <citation type="submission" date="2024-02" db="EMBL/GenBank/DDBJ databases">
        <title>de novo genome assembly of Solanum bulbocastanum strain 11H21.</title>
        <authorList>
            <person name="Hosaka A.J."/>
        </authorList>
    </citation>
    <scope>NUCLEOTIDE SEQUENCE [LARGE SCALE GENOMIC DNA]</scope>
    <source>
        <tissue evidence="6">Young leaves</tissue>
    </source>
</reference>
<dbReference type="SUPFAM" id="SSF48264">
    <property type="entry name" value="Cytochrome P450"/>
    <property type="match status" value="1"/>
</dbReference>
<keyword evidence="2" id="KW-0812">Transmembrane</keyword>
<dbReference type="InterPro" id="IPR051103">
    <property type="entry name" value="Plant_metabolite_P450s"/>
</dbReference>
<organism evidence="6 7">
    <name type="scientific">Solanum bulbocastanum</name>
    <name type="common">Wild potato</name>
    <dbReference type="NCBI Taxonomy" id="147425"/>
    <lineage>
        <taxon>Eukaryota</taxon>
        <taxon>Viridiplantae</taxon>
        <taxon>Streptophyta</taxon>
        <taxon>Embryophyta</taxon>
        <taxon>Tracheophyta</taxon>
        <taxon>Spermatophyta</taxon>
        <taxon>Magnoliopsida</taxon>
        <taxon>eudicotyledons</taxon>
        <taxon>Gunneridae</taxon>
        <taxon>Pentapetalae</taxon>
        <taxon>asterids</taxon>
        <taxon>lamiids</taxon>
        <taxon>Solanales</taxon>
        <taxon>Solanaceae</taxon>
        <taxon>Solanoideae</taxon>
        <taxon>Solaneae</taxon>
        <taxon>Solanum</taxon>
    </lineage>
</organism>
<keyword evidence="4" id="KW-1133">Transmembrane helix</keyword>
<evidence type="ECO:0000256" key="2">
    <source>
        <dbReference type="ARBA" id="ARBA00022692"/>
    </source>
</evidence>
<protein>
    <submittedName>
        <fullName evidence="6">Uncharacterized protein</fullName>
    </submittedName>
</protein>
<dbReference type="GO" id="GO:0016020">
    <property type="term" value="C:membrane"/>
    <property type="evidence" value="ECO:0007669"/>
    <property type="project" value="UniProtKB-SubCell"/>
</dbReference>
<dbReference type="Gene3D" id="1.10.630.10">
    <property type="entry name" value="Cytochrome P450"/>
    <property type="match status" value="1"/>
</dbReference>
<dbReference type="AlphaFoldDB" id="A0AAN8TUY4"/>
<keyword evidence="5" id="KW-0472">Membrane</keyword>
<sequence length="180" mass="21472">MAYLVKHHVIQENLYEEIVRVEENCDAVISESVWRHPPSHFLLLHRVTEKMELNRYSLPKNAIIYLMAREMGLDPNVWENPMEFKPERFLVDRETFDITGSREIKMMPFSIGEYVFAMFHLEYFVTNLIWHFERKPMEGDGVDLMDIFNFTFTIKNPLRARISPKLNLFFAIVEVCDHLT</sequence>
<name>A0AAN8TUY4_SOLBU</name>
<evidence type="ECO:0000256" key="1">
    <source>
        <dbReference type="ARBA" id="ARBA00004167"/>
    </source>
</evidence>
<evidence type="ECO:0000256" key="4">
    <source>
        <dbReference type="ARBA" id="ARBA00022989"/>
    </source>
</evidence>
<evidence type="ECO:0000256" key="3">
    <source>
        <dbReference type="ARBA" id="ARBA00022723"/>
    </source>
</evidence>
<comment type="caution">
    <text evidence="6">The sequence shown here is derived from an EMBL/GenBank/DDBJ whole genome shotgun (WGS) entry which is preliminary data.</text>
</comment>
<dbReference type="Proteomes" id="UP001371456">
    <property type="component" value="Unassembled WGS sequence"/>
</dbReference>
<evidence type="ECO:0000313" key="7">
    <source>
        <dbReference type="Proteomes" id="UP001371456"/>
    </source>
</evidence>
<gene>
    <name evidence="6" type="ORF">RDI58_010683</name>
</gene>
<dbReference type="InterPro" id="IPR036396">
    <property type="entry name" value="Cyt_P450_sf"/>
</dbReference>
<dbReference type="InterPro" id="IPR001128">
    <property type="entry name" value="Cyt_P450"/>
</dbReference>
<evidence type="ECO:0000313" key="6">
    <source>
        <dbReference type="EMBL" id="KAK6791602.1"/>
    </source>
</evidence>
<keyword evidence="7" id="KW-1185">Reference proteome</keyword>
<proteinExistence type="predicted"/>
<dbReference type="GO" id="GO:0020037">
    <property type="term" value="F:heme binding"/>
    <property type="evidence" value="ECO:0007669"/>
    <property type="project" value="InterPro"/>
</dbReference>
<dbReference type="EMBL" id="JBANQN010000004">
    <property type="protein sequence ID" value="KAK6791602.1"/>
    <property type="molecule type" value="Genomic_DNA"/>
</dbReference>
<comment type="subcellular location">
    <subcellularLocation>
        <location evidence="1">Membrane</location>
        <topology evidence="1">Single-pass membrane protein</topology>
    </subcellularLocation>
</comment>
<dbReference type="Pfam" id="PF00067">
    <property type="entry name" value="p450"/>
    <property type="match status" value="1"/>
</dbReference>
<keyword evidence="3" id="KW-0479">Metal-binding</keyword>
<accession>A0AAN8TUY4</accession>
<dbReference type="GO" id="GO:0005506">
    <property type="term" value="F:iron ion binding"/>
    <property type="evidence" value="ECO:0007669"/>
    <property type="project" value="InterPro"/>
</dbReference>
<evidence type="ECO:0000256" key="5">
    <source>
        <dbReference type="ARBA" id="ARBA00023136"/>
    </source>
</evidence>
<dbReference type="GO" id="GO:0016709">
    <property type="term" value="F:oxidoreductase activity, acting on paired donors, with incorporation or reduction of molecular oxygen, NAD(P)H as one donor, and incorporation of one atom of oxygen"/>
    <property type="evidence" value="ECO:0007669"/>
    <property type="project" value="TreeGrafter"/>
</dbReference>
<dbReference type="PANTHER" id="PTHR24298">
    <property type="entry name" value="FLAVONOID 3'-MONOOXYGENASE-RELATED"/>
    <property type="match status" value="1"/>
</dbReference>
<dbReference type="PANTHER" id="PTHR24298:SF920">
    <property type="entry name" value="CYTOCHROME P450 89A2-LIKE"/>
    <property type="match status" value="1"/>
</dbReference>